<dbReference type="AlphaFoldDB" id="A0A811RD80"/>
<evidence type="ECO:0000259" key="6">
    <source>
        <dbReference type="SMART" id="SM00724"/>
    </source>
</evidence>
<dbReference type="GO" id="GO:0016020">
    <property type="term" value="C:membrane"/>
    <property type="evidence" value="ECO:0007669"/>
    <property type="project" value="UniProtKB-SubCell"/>
</dbReference>
<protein>
    <recommendedName>
        <fullName evidence="6">TLC domain-containing protein</fullName>
    </recommendedName>
</protein>
<dbReference type="Pfam" id="PF03798">
    <property type="entry name" value="TRAM_LAG1_CLN8"/>
    <property type="match status" value="1"/>
</dbReference>
<evidence type="ECO:0000256" key="2">
    <source>
        <dbReference type="ARBA" id="ARBA00022692"/>
    </source>
</evidence>
<comment type="caution">
    <text evidence="7">The sequence shown here is derived from an EMBL/GenBank/DDBJ whole genome shotgun (WGS) entry which is preliminary data.</text>
</comment>
<evidence type="ECO:0000256" key="1">
    <source>
        <dbReference type="ARBA" id="ARBA00004141"/>
    </source>
</evidence>
<feature type="domain" description="TLC" evidence="6">
    <location>
        <begin position="48"/>
        <end position="240"/>
    </location>
</feature>
<evidence type="ECO:0000313" key="7">
    <source>
        <dbReference type="EMBL" id="CAD6267920.1"/>
    </source>
</evidence>
<evidence type="ECO:0000313" key="8">
    <source>
        <dbReference type="Proteomes" id="UP000604825"/>
    </source>
</evidence>
<dbReference type="SMART" id="SM00724">
    <property type="entry name" value="TLC"/>
    <property type="match status" value="1"/>
</dbReference>
<dbReference type="EMBL" id="CAJGYO010000014">
    <property type="protein sequence ID" value="CAD6267920.1"/>
    <property type="molecule type" value="Genomic_DNA"/>
</dbReference>
<evidence type="ECO:0000256" key="3">
    <source>
        <dbReference type="ARBA" id="ARBA00022989"/>
    </source>
</evidence>
<keyword evidence="4 5" id="KW-0472">Membrane</keyword>
<gene>
    <name evidence="7" type="ORF">NCGR_LOCUS51225</name>
</gene>
<sequence>MEEHVVAVATPRADGEAESMFLPFLAMFASIYLVGYFIVFRGWGPPRRRRAEAASCFTSLFHGTPTALLALRAVLLSRYHAASGSGTTHSLLALPVAAAAAPNAAAEDLVLDFSTAYFAVDLAHYLLLLRDEALFIAHHLATLYVLATCRHAAAPLLPLVVLQEATSAAQNAWTLAAMRRHDSPLAARLSLPFYAAYTVARAVLGPAWFVRMVGVFYASSSGGGGRVGVGVVDGRHRRRDSDEHPVGGQPVAGVLQGKENGKQAAMIISAALFPFTHIAVRSKFSSCFC</sequence>
<dbReference type="InterPro" id="IPR006634">
    <property type="entry name" value="TLC-dom"/>
</dbReference>
<dbReference type="Proteomes" id="UP000604825">
    <property type="component" value="Unassembled WGS sequence"/>
</dbReference>
<keyword evidence="8" id="KW-1185">Reference proteome</keyword>
<dbReference type="PANTHER" id="PTHR31766:SF5">
    <property type="entry name" value="STOREKEEPER PROTEIN, PUTATIVE, EXPRESSED-RELATED"/>
    <property type="match status" value="1"/>
</dbReference>
<keyword evidence="2 5" id="KW-0812">Transmembrane</keyword>
<feature type="transmembrane region" description="Helical" evidence="5">
    <location>
        <begin position="20"/>
        <end position="40"/>
    </location>
</feature>
<accession>A0A811RD80</accession>
<proteinExistence type="predicted"/>
<comment type="subcellular location">
    <subcellularLocation>
        <location evidence="1">Membrane</location>
        <topology evidence="1">Multi-pass membrane protein</topology>
    </subcellularLocation>
</comment>
<name>A0A811RD80_9POAL</name>
<keyword evidence="3 5" id="KW-1133">Transmembrane helix</keyword>
<reference evidence="7" key="1">
    <citation type="submission" date="2020-10" db="EMBL/GenBank/DDBJ databases">
        <authorList>
            <person name="Han B."/>
            <person name="Lu T."/>
            <person name="Zhao Q."/>
            <person name="Huang X."/>
            <person name="Zhao Y."/>
        </authorList>
    </citation>
    <scope>NUCLEOTIDE SEQUENCE</scope>
</reference>
<dbReference type="OrthoDB" id="204175at2759"/>
<dbReference type="InterPro" id="IPR040327">
    <property type="entry name" value="At5g14285-like"/>
</dbReference>
<dbReference type="PANTHER" id="PTHR31766">
    <property type="entry name" value="GLABROUS1 ENHANCER-BINDING PROTEIN-LIKE 2"/>
    <property type="match status" value="1"/>
</dbReference>
<evidence type="ECO:0000256" key="4">
    <source>
        <dbReference type="ARBA" id="ARBA00023136"/>
    </source>
</evidence>
<evidence type="ECO:0000256" key="5">
    <source>
        <dbReference type="SAM" id="Phobius"/>
    </source>
</evidence>
<organism evidence="7 8">
    <name type="scientific">Miscanthus lutarioriparius</name>
    <dbReference type="NCBI Taxonomy" id="422564"/>
    <lineage>
        <taxon>Eukaryota</taxon>
        <taxon>Viridiplantae</taxon>
        <taxon>Streptophyta</taxon>
        <taxon>Embryophyta</taxon>
        <taxon>Tracheophyta</taxon>
        <taxon>Spermatophyta</taxon>
        <taxon>Magnoliopsida</taxon>
        <taxon>Liliopsida</taxon>
        <taxon>Poales</taxon>
        <taxon>Poaceae</taxon>
        <taxon>PACMAD clade</taxon>
        <taxon>Panicoideae</taxon>
        <taxon>Andropogonodae</taxon>
        <taxon>Andropogoneae</taxon>
        <taxon>Saccharinae</taxon>
        <taxon>Miscanthus</taxon>
    </lineage>
</organism>